<evidence type="ECO:0000313" key="11">
    <source>
        <dbReference type="Proteomes" id="UP000070587"/>
    </source>
</evidence>
<sequence>MARKTIFIDFSKCIECRACEVACEREHNGRSFINVFEWQEMAAMALNCRHCEKAPCVEVCPTNALYRDEDGAVLLAPQKCIGCLMCGIVCPFGIPELDLINKIMMKCDLCAHRRAEGKLPACVETCPTDALLYGDFNEIMRERRKKFTEKAIRLAKTAERIKLTGV</sequence>
<evidence type="ECO:0000256" key="8">
    <source>
        <dbReference type="RuleBase" id="RU365098"/>
    </source>
</evidence>
<organism evidence="10 11">
    <name type="scientific">Pyrococcus kukulkanii</name>
    <dbReference type="NCBI Taxonomy" id="1609559"/>
    <lineage>
        <taxon>Archaea</taxon>
        <taxon>Methanobacteriati</taxon>
        <taxon>Methanobacteriota</taxon>
        <taxon>Thermococci</taxon>
        <taxon>Thermococcales</taxon>
        <taxon>Thermococcaceae</taxon>
        <taxon>Pyrococcus</taxon>
    </lineage>
</organism>
<dbReference type="Gene3D" id="3.30.70.20">
    <property type="match status" value="2"/>
</dbReference>
<dbReference type="InterPro" id="IPR017900">
    <property type="entry name" value="4Fe4S_Fe_S_CS"/>
</dbReference>
<feature type="domain" description="4Fe-4S ferredoxin-type" evidence="9">
    <location>
        <begin position="4"/>
        <end position="23"/>
    </location>
</feature>
<dbReference type="PANTHER" id="PTHR43177">
    <property type="entry name" value="PROTEIN NRFC"/>
    <property type="match status" value="1"/>
</dbReference>
<dbReference type="PROSITE" id="PS51379">
    <property type="entry name" value="4FE4S_FER_2"/>
    <property type="match status" value="3"/>
</dbReference>
<comment type="cofactor">
    <cofactor evidence="1 8">
        <name>[4Fe-4S] cluster</name>
        <dbReference type="ChEBI" id="CHEBI:49883"/>
    </cofactor>
</comment>
<evidence type="ECO:0000256" key="3">
    <source>
        <dbReference type="ARBA" id="ARBA00022485"/>
    </source>
</evidence>
<dbReference type="PRINTS" id="PR00354">
    <property type="entry name" value="7FE8SFRDOXIN"/>
</dbReference>
<evidence type="ECO:0000256" key="7">
    <source>
        <dbReference type="ARBA" id="ARBA00023014"/>
    </source>
</evidence>
<evidence type="ECO:0000256" key="2">
    <source>
        <dbReference type="ARBA" id="ARBA00022448"/>
    </source>
</evidence>
<dbReference type="PANTHER" id="PTHR43177:SF3">
    <property type="entry name" value="PROTEIN NRFC HOMOLOG"/>
    <property type="match status" value="1"/>
</dbReference>
<feature type="domain" description="4Fe-4S ferredoxin-type" evidence="9">
    <location>
        <begin position="71"/>
        <end position="100"/>
    </location>
</feature>
<dbReference type="RefSeq" id="WP_068324062.1">
    <property type="nucleotide sequence ID" value="NZ_CP010835.1"/>
</dbReference>
<dbReference type="PATRIC" id="fig|1609559.3.peg.2019"/>
<keyword evidence="7 8" id="KW-0411">Iron-sulfur</keyword>
<dbReference type="Proteomes" id="UP000070587">
    <property type="component" value="Chromosome"/>
</dbReference>
<evidence type="ECO:0000256" key="5">
    <source>
        <dbReference type="ARBA" id="ARBA00022982"/>
    </source>
</evidence>
<evidence type="ECO:0000256" key="1">
    <source>
        <dbReference type="ARBA" id="ARBA00001966"/>
    </source>
</evidence>
<dbReference type="Pfam" id="PF13247">
    <property type="entry name" value="Fer4_11"/>
    <property type="match status" value="1"/>
</dbReference>
<dbReference type="AlphaFoldDB" id="A0A127BD53"/>
<dbReference type="GeneID" id="28492126"/>
<proteinExistence type="predicted"/>
<keyword evidence="5 8" id="KW-0249">Electron transport</keyword>
<evidence type="ECO:0000256" key="6">
    <source>
        <dbReference type="ARBA" id="ARBA00023004"/>
    </source>
</evidence>
<name>A0A127BD53_9EURY</name>
<dbReference type="GO" id="GO:0051539">
    <property type="term" value="F:4 iron, 4 sulfur cluster binding"/>
    <property type="evidence" value="ECO:0007669"/>
    <property type="project" value="UniProtKB-UniRule"/>
</dbReference>
<comment type="function">
    <text evidence="8">Ferredoxins are iron-sulfur proteins that transfer electrons in a wide variety of metabolic reactions.</text>
</comment>
<reference evidence="11" key="1">
    <citation type="submission" date="2015-02" db="EMBL/GenBank/DDBJ databases">
        <title>Pyrococcus kukulkanii sp. nov., a novel hyperthermophilic archaeon isolated from a deep-sea hydrothermal vent at the Guaymas Basin.</title>
        <authorList>
            <person name="Oger P.M."/>
            <person name="Callac N."/>
            <person name="Jebbar M."/>
            <person name="Godfroy A."/>
        </authorList>
    </citation>
    <scope>NUCLEOTIDE SEQUENCE [LARGE SCALE GENOMIC DNA]</scope>
    <source>
        <strain evidence="11">NCB100</strain>
    </source>
</reference>
<dbReference type="EMBL" id="CP010835">
    <property type="protein sequence ID" value="AMM54739.1"/>
    <property type="molecule type" value="Genomic_DNA"/>
</dbReference>
<reference evidence="10 11" key="2">
    <citation type="journal article" date="2016" name="Int. J. Syst. Evol. Microbiol.">
        <title>Pyrococcus kukulkanii sp. nov., a hyperthermophilic, piezophilic archaeon isolated from a deep-sea hydrothermal vent.</title>
        <authorList>
            <person name="Callac N."/>
            <person name="Oger P."/>
            <person name="Lesongeur F."/>
            <person name="Rattray J.E."/>
            <person name="Vannier P."/>
            <person name="Michoud G."/>
            <person name="Beauverger M."/>
            <person name="Gayet N."/>
            <person name="Rouxel O."/>
            <person name="Jebbar M."/>
            <person name="Godfroy A."/>
        </authorList>
    </citation>
    <scope>NUCLEOTIDE SEQUENCE [LARGE SCALE GENOMIC DNA]</scope>
    <source>
        <strain evidence="10 11">NCB100</strain>
    </source>
</reference>
<dbReference type="InterPro" id="IPR050954">
    <property type="entry name" value="ET_IronSulfur_Cluster-Binding"/>
</dbReference>
<dbReference type="GO" id="GO:0009055">
    <property type="term" value="F:electron transfer activity"/>
    <property type="evidence" value="ECO:0007669"/>
    <property type="project" value="UniProtKB-UniRule"/>
</dbReference>
<keyword evidence="6 8" id="KW-0408">Iron</keyword>
<dbReference type="InterPro" id="IPR017896">
    <property type="entry name" value="4Fe4S_Fe-S-bd"/>
</dbReference>
<keyword evidence="3 8" id="KW-0004">4Fe-4S</keyword>
<evidence type="ECO:0000259" key="9">
    <source>
        <dbReference type="PROSITE" id="PS51379"/>
    </source>
</evidence>
<dbReference type="InterPro" id="IPR000813">
    <property type="entry name" value="7Fe_ferredoxin"/>
</dbReference>
<gene>
    <name evidence="10" type="ORF">TQ32_09765</name>
</gene>
<evidence type="ECO:0000313" key="10">
    <source>
        <dbReference type="EMBL" id="AMM54739.1"/>
    </source>
</evidence>
<feature type="domain" description="4Fe-4S ferredoxin-type" evidence="9">
    <location>
        <begin position="38"/>
        <end position="70"/>
    </location>
</feature>
<keyword evidence="2 8" id="KW-0813">Transport</keyword>
<dbReference type="GO" id="GO:0046872">
    <property type="term" value="F:metal ion binding"/>
    <property type="evidence" value="ECO:0007669"/>
    <property type="project" value="UniProtKB-UniRule"/>
</dbReference>
<dbReference type="PROSITE" id="PS00198">
    <property type="entry name" value="4FE4S_FER_1"/>
    <property type="match status" value="2"/>
</dbReference>
<dbReference type="KEGG" id="pyc:TQ32_09765"/>
<dbReference type="GO" id="GO:0016491">
    <property type="term" value="F:oxidoreductase activity"/>
    <property type="evidence" value="ECO:0007669"/>
    <property type="project" value="UniProtKB-ARBA"/>
</dbReference>
<dbReference type="CDD" id="cd16374">
    <property type="entry name" value="DMSOR_beta_like"/>
    <property type="match status" value="1"/>
</dbReference>
<dbReference type="SUPFAM" id="SSF54862">
    <property type="entry name" value="4Fe-4S ferredoxins"/>
    <property type="match status" value="1"/>
</dbReference>
<keyword evidence="4 8" id="KW-0479">Metal-binding</keyword>
<evidence type="ECO:0000256" key="4">
    <source>
        <dbReference type="ARBA" id="ARBA00022723"/>
    </source>
</evidence>
<dbReference type="STRING" id="1609559.TQ32_09765"/>
<protein>
    <recommendedName>
        <fullName evidence="8">Ferredoxin</fullName>
    </recommendedName>
</protein>
<accession>A0A127BD53</accession>
<dbReference type="OrthoDB" id="2837at2157"/>